<feature type="transmembrane region" description="Helical" evidence="1">
    <location>
        <begin position="57"/>
        <end position="76"/>
    </location>
</feature>
<dbReference type="Pfam" id="PF08816">
    <property type="entry name" value="Ivy"/>
    <property type="match status" value="1"/>
</dbReference>
<protein>
    <recommendedName>
        <fullName evidence="4">C-lysozyme inhibitor</fullName>
    </recommendedName>
</protein>
<evidence type="ECO:0000313" key="2">
    <source>
        <dbReference type="EMBL" id="ATD60667.1"/>
    </source>
</evidence>
<keyword evidence="3" id="KW-1185">Reference proteome</keyword>
<dbReference type="KEGG" id="jsv:CNX70_11185"/>
<dbReference type="Proteomes" id="UP000218437">
    <property type="component" value="Chromosome"/>
</dbReference>
<dbReference type="Gene3D" id="3.40.1420.10">
    <property type="entry name" value="Inhibitor of vertebrate lysozyme"/>
    <property type="match status" value="1"/>
</dbReference>
<dbReference type="SUPFAM" id="SSF89872">
    <property type="entry name" value="Inhibitor of vertebrate lysozyme, Ivy"/>
    <property type="match status" value="1"/>
</dbReference>
<dbReference type="InterPro" id="IPR036501">
    <property type="entry name" value="Inhibitor_vert_lysozyme_sf"/>
</dbReference>
<sequence>MAVDYRRARRVPLARDGLAGRQGQRGRRHPLLSLMRVCQHAILLCCPHYPMPLGEVMSARLLSPLFLAAAVALAAMPAQARTPRLSLIEQAQSCDGGHTCPYFPDVYKADYAFRKAFNVGLKKAGLKRQRWVPDGVASPLKPVEIDGKARLLSSVCEPHNCGHHYTILYDPAERSMTGVYMGSDAKGELRTVYFGEPSIAEADLLFKN</sequence>
<evidence type="ECO:0000256" key="1">
    <source>
        <dbReference type="SAM" id="Phobius"/>
    </source>
</evidence>
<evidence type="ECO:0008006" key="4">
    <source>
        <dbReference type="Google" id="ProtNLM"/>
    </source>
</evidence>
<keyword evidence="1" id="KW-0812">Transmembrane</keyword>
<dbReference type="AlphaFoldDB" id="A0A290WUV5"/>
<proteinExistence type="predicted"/>
<gene>
    <name evidence="2" type="ORF">CNX70_11185</name>
</gene>
<evidence type="ECO:0000313" key="3">
    <source>
        <dbReference type="Proteomes" id="UP000218437"/>
    </source>
</evidence>
<name>A0A290WUV5_9BURK</name>
<reference evidence="2 3" key="1">
    <citation type="submission" date="2017-09" db="EMBL/GenBank/DDBJ databases">
        <title>Complete genome sequence of Janthinobacterium svalbardensis PAMC 27463.</title>
        <authorList>
            <person name="Cho Y.-J."/>
            <person name="Cho A."/>
            <person name="Kim O.-S."/>
            <person name="Lee J.-I."/>
        </authorList>
    </citation>
    <scope>NUCLEOTIDE SEQUENCE [LARGE SCALE GENOMIC DNA]</scope>
    <source>
        <strain evidence="2 3">PAMC 27463</strain>
    </source>
</reference>
<dbReference type="EMBL" id="CP023422">
    <property type="protein sequence ID" value="ATD60667.1"/>
    <property type="molecule type" value="Genomic_DNA"/>
</dbReference>
<keyword evidence="1" id="KW-1133">Transmembrane helix</keyword>
<accession>A0A290WUV5</accession>
<keyword evidence="1" id="KW-0472">Membrane</keyword>
<organism evidence="2 3">
    <name type="scientific">Janthinobacterium svalbardensis</name>
    <dbReference type="NCBI Taxonomy" id="368607"/>
    <lineage>
        <taxon>Bacteria</taxon>
        <taxon>Pseudomonadati</taxon>
        <taxon>Pseudomonadota</taxon>
        <taxon>Betaproteobacteria</taxon>
        <taxon>Burkholderiales</taxon>
        <taxon>Oxalobacteraceae</taxon>
        <taxon>Janthinobacterium</taxon>
    </lineage>
</organism>